<dbReference type="STRING" id="218851.A0A2G5CE94"/>
<dbReference type="Gene3D" id="1.10.10.10">
    <property type="entry name" value="Winged helix-like DNA-binding domain superfamily/Winged helix DNA-binding domain"/>
    <property type="match status" value="1"/>
</dbReference>
<dbReference type="PROSITE" id="PS50102">
    <property type="entry name" value="RRM"/>
    <property type="match status" value="1"/>
</dbReference>
<keyword evidence="7" id="KW-1185">Reference proteome</keyword>
<dbReference type="InterPro" id="IPR000504">
    <property type="entry name" value="RRM_dom"/>
</dbReference>
<feature type="compositionally biased region" description="Basic residues" evidence="3">
    <location>
        <begin position="438"/>
        <end position="458"/>
    </location>
</feature>
<dbReference type="InterPro" id="IPR036388">
    <property type="entry name" value="WH-like_DNA-bd_sf"/>
</dbReference>
<dbReference type="PANTHER" id="PTHR22792">
    <property type="entry name" value="LUPUS LA PROTEIN-RELATED"/>
    <property type="match status" value="1"/>
</dbReference>
<dbReference type="FunCoup" id="A0A2G5CE94">
    <property type="interactions" value="410"/>
</dbReference>
<dbReference type="Proteomes" id="UP000230069">
    <property type="component" value="Unassembled WGS sequence"/>
</dbReference>
<feature type="compositionally biased region" description="Polar residues" evidence="3">
    <location>
        <begin position="465"/>
        <end position="480"/>
    </location>
</feature>
<evidence type="ECO:0000313" key="7">
    <source>
        <dbReference type="Proteomes" id="UP000230069"/>
    </source>
</evidence>
<feature type="domain" description="RRM" evidence="4">
    <location>
        <begin position="278"/>
        <end position="375"/>
    </location>
</feature>
<evidence type="ECO:0000256" key="1">
    <source>
        <dbReference type="ARBA" id="ARBA00022884"/>
    </source>
</evidence>
<dbReference type="Pfam" id="PF05383">
    <property type="entry name" value="La"/>
    <property type="match status" value="1"/>
</dbReference>
<feature type="region of interest" description="Disordered" evidence="3">
    <location>
        <begin position="1"/>
        <end position="50"/>
    </location>
</feature>
<feature type="domain" description="HTH La-type RNA-binding" evidence="5">
    <location>
        <begin position="179"/>
        <end position="271"/>
    </location>
</feature>
<accession>A0A2G5CE94</accession>
<dbReference type="EMBL" id="KZ305075">
    <property type="protein sequence ID" value="PIA29573.1"/>
    <property type="molecule type" value="Genomic_DNA"/>
</dbReference>
<dbReference type="GO" id="GO:0005634">
    <property type="term" value="C:nucleus"/>
    <property type="evidence" value="ECO:0007669"/>
    <property type="project" value="TreeGrafter"/>
</dbReference>
<dbReference type="InterPro" id="IPR006630">
    <property type="entry name" value="La_HTH"/>
</dbReference>
<dbReference type="InterPro" id="IPR034878">
    <property type="entry name" value="La-rel_plant_RRM"/>
</dbReference>
<sequence length="506" mass="55817">MAQQELSMIQLESTTLIEPPLPSSSSSSSSFDHPIDGYGDVDNLSSSSLKLEVEEEDNLIDDDDDDEVLVPNCLLSRNVSSSRLNAGAPEFIPRIPPPNNPTMVMHASFSTSSPPMFHVPYQTTHTHTYGGVGVGVGVAGVGFAQQQQQQHKVPLDVQPQPADHPPEDHPPPSTTRNTHALSEEVRHKILNQVEYYFSDVNLATTDHLIRFISKDPDGFAVPISVVASFKKIKALVSNHHQLGTVLRKSSKLVVSEDGKRVRRQHPLTESDMETLQSRIVIAENLPEDHSYQNLMRLFGAVGSVKTIRTCQPQISNTGPAAASRLSKTENMLFSNKLHAFVEYETVEIADKAVTELNDERNWRSGLRVRLLLKRMSKSMQARGRKFGPEGEGNVVEDDASISEQLNDKQLEGHCQSTVMASYEHIVEECNHDKEGGARRSRGRGRGKGRSRGHHHNIRGSHVGTPPTTNSMHNEQSTANKQPLGPRMPDGTRGFVMGRGKPVISDI</sequence>
<evidence type="ECO:0000259" key="4">
    <source>
        <dbReference type="PROSITE" id="PS50102"/>
    </source>
</evidence>
<dbReference type="InterPro" id="IPR012677">
    <property type="entry name" value="Nucleotide-bd_a/b_plait_sf"/>
</dbReference>
<dbReference type="GO" id="GO:0003729">
    <property type="term" value="F:mRNA binding"/>
    <property type="evidence" value="ECO:0007669"/>
    <property type="project" value="TreeGrafter"/>
</dbReference>
<feature type="region of interest" description="Disordered" evidence="3">
    <location>
        <begin position="145"/>
        <end position="178"/>
    </location>
</feature>
<dbReference type="AlphaFoldDB" id="A0A2G5CE94"/>
<dbReference type="OrthoDB" id="435402at2759"/>
<dbReference type="SUPFAM" id="SSF46785">
    <property type="entry name" value="Winged helix' DNA-binding domain"/>
    <property type="match status" value="1"/>
</dbReference>
<reference evidence="6 7" key="1">
    <citation type="submission" date="2017-09" db="EMBL/GenBank/DDBJ databases">
        <title>WGS assembly of Aquilegia coerulea Goldsmith.</title>
        <authorList>
            <person name="Hodges S."/>
            <person name="Kramer E."/>
            <person name="Nordborg M."/>
            <person name="Tomkins J."/>
            <person name="Borevitz J."/>
            <person name="Derieg N."/>
            <person name="Yan J."/>
            <person name="Mihaltcheva S."/>
            <person name="Hayes R.D."/>
            <person name="Rokhsar D."/>
        </authorList>
    </citation>
    <scope>NUCLEOTIDE SEQUENCE [LARGE SCALE GENOMIC DNA]</scope>
    <source>
        <strain evidence="7">cv. Goldsmith</strain>
    </source>
</reference>
<dbReference type="SUPFAM" id="SSF54928">
    <property type="entry name" value="RNA-binding domain, RBD"/>
    <property type="match status" value="1"/>
</dbReference>
<proteinExistence type="predicted"/>
<dbReference type="PROSITE" id="PS50961">
    <property type="entry name" value="HTH_LA"/>
    <property type="match status" value="1"/>
</dbReference>
<dbReference type="InParanoid" id="A0A2G5CE94"/>
<dbReference type="SMART" id="SM00715">
    <property type="entry name" value="LA"/>
    <property type="match status" value="1"/>
</dbReference>
<dbReference type="Gene3D" id="3.30.70.330">
    <property type="match status" value="1"/>
</dbReference>
<evidence type="ECO:0000256" key="2">
    <source>
        <dbReference type="PROSITE-ProRule" id="PRU00332"/>
    </source>
</evidence>
<protein>
    <recommendedName>
        <fullName evidence="8">HTH La-type RNA-binding domain-containing protein</fullName>
    </recommendedName>
</protein>
<dbReference type="InterPro" id="IPR036390">
    <property type="entry name" value="WH_DNA-bd_sf"/>
</dbReference>
<evidence type="ECO:0000313" key="6">
    <source>
        <dbReference type="EMBL" id="PIA29573.1"/>
    </source>
</evidence>
<gene>
    <name evidence="6" type="ORF">AQUCO_05800007v1</name>
</gene>
<dbReference type="CDD" id="cd12288">
    <property type="entry name" value="RRM_La_like_plant"/>
    <property type="match status" value="1"/>
</dbReference>
<feature type="region of interest" description="Disordered" evidence="3">
    <location>
        <begin position="431"/>
        <end position="506"/>
    </location>
</feature>
<dbReference type="PANTHER" id="PTHR22792:SF66">
    <property type="entry name" value="LA-RELATED PROTEIN 6B"/>
    <property type="match status" value="1"/>
</dbReference>
<evidence type="ECO:0000256" key="3">
    <source>
        <dbReference type="SAM" id="MobiDB-lite"/>
    </source>
</evidence>
<evidence type="ECO:0000259" key="5">
    <source>
        <dbReference type="PROSITE" id="PS50961"/>
    </source>
</evidence>
<dbReference type="InterPro" id="IPR045180">
    <property type="entry name" value="La_dom_prot"/>
</dbReference>
<keyword evidence="1 2" id="KW-0694">RNA-binding</keyword>
<evidence type="ECO:0008006" key="8">
    <source>
        <dbReference type="Google" id="ProtNLM"/>
    </source>
</evidence>
<dbReference type="InterPro" id="IPR035979">
    <property type="entry name" value="RBD_domain_sf"/>
</dbReference>
<feature type="compositionally biased region" description="Polar residues" evidence="3">
    <location>
        <begin position="1"/>
        <end position="16"/>
    </location>
</feature>
<organism evidence="6 7">
    <name type="scientific">Aquilegia coerulea</name>
    <name type="common">Rocky mountain columbine</name>
    <dbReference type="NCBI Taxonomy" id="218851"/>
    <lineage>
        <taxon>Eukaryota</taxon>
        <taxon>Viridiplantae</taxon>
        <taxon>Streptophyta</taxon>
        <taxon>Embryophyta</taxon>
        <taxon>Tracheophyta</taxon>
        <taxon>Spermatophyta</taxon>
        <taxon>Magnoliopsida</taxon>
        <taxon>Ranunculales</taxon>
        <taxon>Ranunculaceae</taxon>
        <taxon>Thalictroideae</taxon>
        <taxon>Aquilegia</taxon>
    </lineage>
</organism>
<name>A0A2G5CE94_AQUCA</name>